<evidence type="ECO:0000313" key="3">
    <source>
        <dbReference type="EMBL" id="MBF4807732.1"/>
    </source>
</evidence>
<dbReference type="Proteomes" id="UP000698335">
    <property type="component" value="Unassembled WGS sequence"/>
</dbReference>
<evidence type="ECO:0000313" key="4">
    <source>
        <dbReference type="Proteomes" id="UP000698335"/>
    </source>
</evidence>
<dbReference type="InterPro" id="IPR012867">
    <property type="entry name" value="DUF1648"/>
</dbReference>
<feature type="transmembrane region" description="Helical" evidence="1">
    <location>
        <begin position="12"/>
        <end position="32"/>
    </location>
</feature>
<accession>A0A930W1P1</accession>
<evidence type="ECO:0000259" key="2">
    <source>
        <dbReference type="Pfam" id="PF07853"/>
    </source>
</evidence>
<gene>
    <name evidence="3" type="ORF">HXK26_03445</name>
</gene>
<organism evidence="3 4">
    <name type="scientific">Lancefieldella rimae</name>
    <dbReference type="NCBI Taxonomy" id="1383"/>
    <lineage>
        <taxon>Bacteria</taxon>
        <taxon>Bacillati</taxon>
        <taxon>Actinomycetota</taxon>
        <taxon>Coriobacteriia</taxon>
        <taxon>Coriobacteriales</taxon>
        <taxon>Atopobiaceae</taxon>
        <taxon>Lancefieldella</taxon>
    </lineage>
</organism>
<reference evidence="3" key="1">
    <citation type="submission" date="2020-04" db="EMBL/GenBank/DDBJ databases">
        <title>Deep metagenomics examines the oral microbiome during advanced dental caries in children, revealing novel taxa and co-occurrences with host molecules.</title>
        <authorList>
            <person name="Baker J.L."/>
            <person name="Morton J.T."/>
            <person name="Dinis M."/>
            <person name="Alvarez R."/>
            <person name="Tran N.C."/>
            <person name="Knight R."/>
            <person name="Edlund A."/>
        </authorList>
    </citation>
    <scope>NUCLEOTIDE SEQUENCE</scope>
    <source>
        <strain evidence="3">JCVI_38_bin.5</strain>
    </source>
</reference>
<comment type="caution">
    <text evidence="3">The sequence shown here is derived from an EMBL/GenBank/DDBJ whole genome shotgun (WGS) entry which is preliminary data.</text>
</comment>
<keyword evidence="1" id="KW-0472">Membrane</keyword>
<dbReference type="Pfam" id="PF07853">
    <property type="entry name" value="DUF1648"/>
    <property type="match status" value="1"/>
</dbReference>
<dbReference type="AlphaFoldDB" id="A0A930W1P1"/>
<dbReference type="EMBL" id="JABZGW010000115">
    <property type="protein sequence ID" value="MBF4807732.1"/>
    <property type="molecule type" value="Genomic_DNA"/>
</dbReference>
<sequence length="65" mass="7258">METNQRHLGKTIVSLMAILLGLLPMVVLLASWNSIPQSIPAHWFGDFIDRWGQKSGNLSSFLSYA</sequence>
<keyword evidence="1" id="KW-1133">Transmembrane helix</keyword>
<proteinExistence type="predicted"/>
<name>A0A930W1P1_9ACTN</name>
<feature type="domain" description="DUF1648" evidence="2">
    <location>
        <begin position="20"/>
        <end position="56"/>
    </location>
</feature>
<protein>
    <submittedName>
        <fullName evidence="3">DUF1648 domain-containing protein</fullName>
    </submittedName>
</protein>
<keyword evidence="1" id="KW-0812">Transmembrane</keyword>
<evidence type="ECO:0000256" key="1">
    <source>
        <dbReference type="SAM" id="Phobius"/>
    </source>
</evidence>